<organism evidence="2">
    <name type="scientific">marine sediment metagenome</name>
    <dbReference type="NCBI Taxonomy" id="412755"/>
    <lineage>
        <taxon>unclassified sequences</taxon>
        <taxon>metagenomes</taxon>
        <taxon>ecological metagenomes</taxon>
    </lineage>
</organism>
<dbReference type="GO" id="GO:0006313">
    <property type="term" value="P:DNA transposition"/>
    <property type="evidence" value="ECO:0007669"/>
    <property type="project" value="InterPro"/>
</dbReference>
<dbReference type="Gene3D" id="3.30.70.1290">
    <property type="entry name" value="Transposase IS200-like"/>
    <property type="match status" value="1"/>
</dbReference>
<protein>
    <recommendedName>
        <fullName evidence="1">Transposase IS200-like domain-containing protein</fullName>
    </recommendedName>
</protein>
<dbReference type="PANTHER" id="PTHR33360:SF2">
    <property type="entry name" value="TRANSPOSASE FOR INSERTION SEQUENCE ELEMENT IS200"/>
    <property type="match status" value="1"/>
</dbReference>
<dbReference type="Pfam" id="PF01797">
    <property type="entry name" value="Y1_Tnp"/>
    <property type="match status" value="1"/>
</dbReference>
<dbReference type="SMART" id="SM01321">
    <property type="entry name" value="Y1_Tnp"/>
    <property type="match status" value="1"/>
</dbReference>
<sequence length="101" mass="11779">MYDLKYHFVWVPKYRKLVLQGPVAESLKEIFQGIAERYELEIDALEVMSDHVHLFLLAPPKYSPSQVVQIFKSVSSRELFRCHPELREELWGGVLCTVGWG</sequence>
<accession>X1K5H1</accession>
<dbReference type="NCBIfam" id="NF033573">
    <property type="entry name" value="transpos_IS200"/>
    <property type="match status" value="1"/>
</dbReference>
<evidence type="ECO:0000313" key="2">
    <source>
        <dbReference type="EMBL" id="GAI02282.1"/>
    </source>
</evidence>
<dbReference type="InterPro" id="IPR002686">
    <property type="entry name" value="Transposase_17"/>
</dbReference>
<comment type="caution">
    <text evidence="2">The sequence shown here is derived from an EMBL/GenBank/DDBJ whole genome shotgun (WGS) entry which is preliminary data.</text>
</comment>
<dbReference type="SUPFAM" id="SSF143422">
    <property type="entry name" value="Transposase IS200-like"/>
    <property type="match status" value="1"/>
</dbReference>
<evidence type="ECO:0000259" key="1">
    <source>
        <dbReference type="SMART" id="SM01321"/>
    </source>
</evidence>
<dbReference type="GO" id="GO:0004803">
    <property type="term" value="F:transposase activity"/>
    <property type="evidence" value="ECO:0007669"/>
    <property type="project" value="InterPro"/>
</dbReference>
<dbReference type="PANTHER" id="PTHR33360">
    <property type="entry name" value="TRANSPOSASE FOR INSERTION SEQUENCE ELEMENT IS200"/>
    <property type="match status" value="1"/>
</dbReference>
<dbReference type="InterPro" id="IPR036515">
    <property type="entry name" value="Transposase_17_sf"/>
</dbReference>
<proteinExistence type="predicted"/>
<dbReference type="EMBL" id="BARV01012097">
    <property type="protein sequence ID" value="GAI02282.1"/>
    <property type="molecule type" value="Genomic_DNA"/>
</dbReference>
<reference evidence="2" key="1">
    <citation type="journal article" date="2014" name="Front. Microbiol.">
        <title>High frequency of phylogenetically diverse reductive dehalogenase-homologous genes in deep subseafloor sedimentary metagenomes.</title>
        <authorList>
            <person name="Kawai M."/>
            <person name="Futagami T."/>
            <person name="Toyoda A."/>
            <person name="Takaki Y."/>
            <person name="Nishi S."/>
            <person name="Hori S."/>
            <person name="Arai W."/>
            <person name="Tsubouchi T."/>
            <person name="Morono Y."/>
            <person name="Uchiyama I."/>
            <person name="Ito T."/>
            <person name="Fujiyama A."/>
            <person name="Inagaki F."/>
            <person name="Takami H."/>
        </authorList>
    </citation>
    <scope>NUCLEOTIDE SEQUENCE</scope>
    <source>
        <strain evidence="2">Expedition CK06-06</strain>
    </source>
</reference>
<dbReference type="AlphaFoldDB" id="X1K5H1"/>
<dbReference type="GO" id="GO:0003677">
    <property type="term" value="F:DNA binding"/>
    <property type="evidence" value="ECO:0007669"/>
    <property type="project" value="InterPro"/>
</dbReference>
<name>X1K5H1_9ZZZZ</name>
<gene>
    <name evidence="2" type="ORF">S06H3_22585</name>
</gene>
<feature type="domain" description="Transposase IS200-like" evidence="1">
    <location>
        <begin position="1"/>
        <end position="99"/>
    </location>
</feature>